<protein>
    <recommendedName>
        <fullName evidence="4">Cyclase</fullName>
    </recommendedName>
</protein>
<organism evidence="2 3">
    <name type="scientific">Cercospora beticola</name>
    <name type="common">Sugarbeet leaf spot fungus</name>
    <dbReference type="NCBI Taxonomy" id="122368"/>
    <lineage>
        <taxon>Eukaryota</taxon>
        <taxon>Fungi</taxon>
        <taxon>Dikarya</taxon>
        <taxon>Ascomycota</taxon>
        <taxon>Pezizomycotina</taxon>
        <taxon>Dothideomycetes</taxon>
        <taxon>Dothideomycetidae</taxon>
        <taxon>Mycosphaerellales</taxon>
        <taxon>Mycosphaerellaceae</taxon>
        <taxon>Cercospora</taxon>
    </lineage>
</organism>
<accession>A0A2G5HZF8</accession>
<dbReference type="OrthoDB" id="5396at2759"/>
<proteinExistence type="inferred from homology"/>
<dbReference type="AlphaFoldDB" id="A0A2G5HZF8"/>
<dbReference type="Proteomes" id="UP000230605">
    <property type="component" value="Chromosome 2"/>
</dbReference>
<dbReference type="SUPFAM" id="SSF102198">
    <property type="entry name" value="Putative cyclase"/>
    <property type="match status" value="1"/>
</dbReference>
<name>A0A2G5HZF8_CERBT</name>
<dbReference type="InterPro" id="IPR007325">
    <property type="entry name" value="KFase/CYL"/>
</dbReference>
<sequence>MSSQVRIGQAVGLDPVFQFCKINPIMAPSIPKFSELPVDKNGPHHNAWGLYGKDDQHGTLNRLTNSVVQSAASEIQTGIRVNLDWPLDAQADVPFFGRQSFEKNVYQKPPRIVNDDVWTFNTQSSSQWDGLRHFGYQKEQVFYNGVTLDEIHGRNGVEKTNNNGIGAWAESGGIVGRGILLDYHAWRLKNNIPHNAFETGSISAATLKQVAKDQGTEIRHGDILILRTGYLLAYNSLSKPEIETLRSKQPLTFTGVEQSEEMMEFLWENFSACAGDHPSWEAWPTQQDWALHEVMLAGWGMPIGELWDLEKLAEECERQKRWSFFLVSKPVYVPGGVASPPNVVAIF</sequence>
<dbReference type="Gene3D" id="3.50.30.50">
    <property type="entry name" value="Putative cyclase"/>
    <property type="match status" value="1"/>
</dbReference>
<dbReference type="PANTHER" id="PTHR34861:SF11">
    <property type="entry name" value="CYCLASE"/>
    <property type="match status" value="1"/>
</dbReference>
<evidence type="ECO:0000313" key="2">
    <source>
        <dbReference type="EMBL" id="PIA97663.1"/>
    </source>
</evidence>
<dbReference type="EMBL" id="LKMD01000102">
    <property type="protein sequence ID" value="PIA97663.1"/>
    <property type="molecule type" value="Genomic_DNA"/>
</dbReference>
<dbReference type="GO" id="GO:0019441">
    <property type="term" value="P:L-tryptophan catabolic process to kynurenine"/>
    <property type="evidence" value="ECO:0007669"/>
    <property type="project" value="InterPro"/>
</dbReference>
<comment type="similarity">
    <text evidence="1">Belongs to the Cyclase 1 superfamily.</text>
</comment>
<evidence type="ECO:0000256" key="1">
    <source>
        <dbReference type="ARBA" id="ARBA00007865"/>
    </source>
</evidence>
<comment type="caution">
    <text evidence="2">The sequence shown here is derived from an EMBL/GenBank/DDBJ whole genome shotgun (WGS) entry which is preliminary data.</text>
</comment>
<reference evidence="2 3" key="1">
    <citation type="submission" date="2015-10" db="EMBL/GenBank/DDBJ databases">
        <title>The cercosporin biosynthetic gene cluster was horizontally transferred to several fungal lineages and shown to be expanded in Cercospora beticola based on microsynteny with recipient genomes.</title>
        <authorList>
            <person name="De Jonge R."/>
            <person name="Ebert M.K."/>
            <person name="Suttle J.C."/>
            <person name="Jurick Ii W.M."/>
            <person name="Secor G.A."/>
            <person name="Thomma B.P."/>
            <person name="Van De Peer Y."/>
            <person name="Bolton M.D."/>
        </authorList>
    </citation>
    <scope>NUCLEOTIDE SEQUENCE [LARGE SCALE GENOMIC DNA]</scope>
    <source>
        <strain evidence="2 3">09-40</strain>
    </source>
</reference>
<dbReference type="GO" id="GO:0004061">
    <property type="term" value="F:arylformamidase activity"/>
    <property type="evidence" value="ECO:0007669"/>
    <property type="project" value="InterPro"/>
</dbReference>
<gene>
    <name evidence="2" type="ORF">CB0940_06636</name>
</gene>
<dbReference type="Pfam" id="PF04199">
    <property type="entry name" value="Cyclase"/>
    <property type="match status" value="1"/>
</dbReference>
<evidence type="ECO:0008006" key="4">
    <source>
        <dbReference type="Google" id="ProtNLM"/>
    </source>
</evidence>
<dbReference type="PANTHER" id="PTHR34861">
    <property type="match status" value="1"/>
</dbReference>
<dbReference type="InterPro" id="IPR037175">
    <property type="entry name" value="KFase_sf"/>
</dbReference>
<evidence type="ECO:0000313" key="3">
    <source>
        <dbReference type="Proteomes" id="UP000230605"/>
    </source>
</evidence>